<dbReference type="InterPro" id="IPR010290">
    <property type="entry name" value="TM_effector"/>
</dbReference>
<feature type="transmembrane region" description="Helical" evidence="7">
    <location>
        <begin position="47"/>
        <end position="68"/>
    </location>
</feature>
<protein>
    <submittedName>
        <fullName evidence="9">MFS transporter</fullName>
    </submittedName>
</protein>
<feature type="transmembrane region" description="Helical" evidence="7">
    <location>
        <begin position="345"/>
        <end position="366"/>
    </location>
</feature>
<proteinExistence type="predicted"/>
<dbReference type="SUPFAM" id="SSF103473">
    <property type="entry name" value="MFS general substrate transporter"/>
    <property type="match status" value="1"/>
</dbReference>
<evidence type="ECO:0000256" key="6">
    <source>
        <dbReference type="ARBA" id="ARBA00023136"/>
    </source>
</evidence>
<sequence>MALGWDLYDRTNSALVLGGVGLVLIIPVILLSLPAGHIADRFNRKGIMLISQCVLVLSSLGLTVLSFFHGSIALIYGCLFVIGTASAFLSPASSALSAQTIPEEAFESSATWSSSAWQLASVMGPGLGGMLVALFHSATLVYALNALAALIFVILLIFIRARHQVVKQPVKKGENSWKTVFEGVHFLRRTPVLLAAITLDLFAVLLGGATTLLPIFARDILHVGPTGLGWLRAAPSIGALCVVLILTHRPPFKHAGPTLLIAVAGFGIATIVFGLSHSFWLSLAMLFLLGGLDDVSVVIRSSLLLTRTPNEMRGRVSAVNSLFIGASNELGGFESGLTAQLFGPFLSVVGGGIGTVLVVICVALFWPEMRRLGTLRETEKQPG</sequence>
<feature type="transmembrane region" description="Helical" evidence="7">
    <location>
        <begin position="141"/>
        <end position="159"/>
    </location>
</feature>
<keyword evidence="2" id="KW-0813">Transport</keyword>
<feature type="domain" description="Major facilitator superfamily (MFS) profile" evidence="8">
    <location>
        <begin position="1"/>
        <end position="164"/>
    </location>
</feature>
<dbReference type="Pfam" id="PF05977">
    <property type="entry name" value="MFS_3"/>
    <property type="match status" value="1"/>
</dbReference>
<gene>
    <name evidence="9" type="ORF">KDK_14850</name>
</gene>
<dbReference type="InterPro" id="IPR020846">
    <property type="entry name" value="MFS_dom"/>
</dbReference>
<reference evidence="10" key="1">
    <citation type="submission" date="2018-12" db="EMBL/GenBank/DDBJ databases">
        <title>Tengunoibacter tsumagoiensis gen. nov., sp. nov., Dictyobacter kobayashii sp. nov., D. alpinus sp. nov., and D. joshuensis sp. nov. and description of Dictyobacteraceae fam. nov. within the order Ktedonobacterales isolated from Tengu-no-mugimeshi.</title>
        <authorList>
            <person name="Wang C.M."/>
            <person name="Zheng Y."/>
            <person name="Sakai Y."/>
            <person name="Toyoda A."/>
            <person name="Minakuchi Y."/>
            <person name="Abe K."/>
            <person name="Yokota A."/>
            <person name="Yabe S."/>
        </authorList>
    </citation>
    <scope>NUCLEOTIDE SEQUENCE [LARGE SCALE GENOMIC DNA]</scope>
    <source>
        <strain evidence="10">Uno11</strain>
    </source>
</reference>
<feature type="transmembrane region" description="Helical" evidence="7">
    <location>
        <begin position="14"/>
        <end position="35"/>
    </location>
</feature>
<evidence type="ECO:0000259" key="8">
    <source>
        <dbReference type="PROSITE" id="PS50850"/>
    </source>
</evidence>
<comment type="caution">
    <text evidence="9">The sequence shown here is derived from an EMBL/GenBank/DDBJ whole genome shotgun (WGS) entry which is preliminary data.</text>
</comment>
<dbReference type="PANTHER" id="PTHR23513">
    <property type="entry name" value="INTEGRAL MEMBRANE EFFLUX PROTEIN-RELATED"/>
    <property type="match status" value="1"/>
</dbReference>
<dbReference type="PROSITE" id="PS50850">
    <property type="entry name" value="MFS"/>
    <property type="match status" value="1"/>
</dbReference>
<name>A0A402AF13_9CHLR</name>
<dbReference type="Proteomes" id="UP000287188">
    <property type="component" value="Unassembled WGS sequence"/>
</dbReference>
<accession>A0A402AF13</accession>
<keyword evidence="4 7" id="KW-0812">Transmembrane</keyword>
<evidence type="ECO:0000256" key="7">
    <source>
        <dbReference type="SAM" id="Phobius"/>
    </source>
</evidence>
<dbReference type="GO" id="GO:0022857">
    <property type="term" value="F:transmembrane transporter activity"/>
    <property type="evidence" value="ECO:0007669"/>
    <property type="project" value="InterPro"/>
</dbReference>
<dbReference type="Gene3D" id="1.20.1250.20">
    <property type="entry name" value="MFS general substrate transporter like domains"/>
    <property type="match status" value="2"/>
</dbReference>
<evidence type="ECO:0000256" key="5">
    <source>
        <dbReference type="ARBA" id="ARBA00022989"/>
    </source>
</evidence>
<feature type="transmembrane region" description="Helical" evidence="7">
    <location>
        <begin position="229"/>
        <end position="247"/>
    </location>
</feature>
<evidence type="ECO:0000256" key="2">
    <source>
        <dbReference type="ARBA" id="ARBA00022448"/>
    </source>
</evidence>
<evidence type="ECO:0000313" key="9">
    <source>
        <dbReference type="EMBL" id="GCE17685.1"/>
    </source>
</evidence>
<keyword evidence="3" id="KW-1003">Cell membrane</keyword>
<organism evidence="9 10">
    <name type="scientific">Dictyobacter kobayashii</name>
    <dbReference type="NCBI Taxonomy" id="2014872"/>
    <lineage>
        <taxon>Bacteria</taxon>
        <taxon>Bacillati</taxon>
        <taxon>Chloroflexota</taxon>
        <taxon>Ktedonobacteria</taxon>
        <taxon>Ktedonobacterales</taxon>
        <taxon>Dictyobacteraceae</taxon>
        <taxon>Dictyobacter</taxon>
    </lineage>
</organism>
<keyword evidence="10" id="KW-1185">Reference proteome</keyword>
<evidence type="ECO:0000256" key="4">
    <source>
        <dbReference type="ARBA" id="ARBA00022692"/>
    </source>
</evidence>
<dbReference type="EMBL" id="BIFS01000001">
    <property type="protein sequence ID" value="GCE17685.1"/>
    <property type="molecule type" value="Genomic_DNA"/>
</dbReference>
<evidence type="ECO:0000313" key="10">
    <source>
        <dbReference type="Proteomes" id="UP000287188"/>
    </source>
</evidence>
<evidence type="ECO:0000256" key="3">
    <source>
        <dbReference type="ARBA" id="ARBA00022475"/>
    </source>
</evidence>
<evidence type="ECO:0000256" key="1">
    <source>
        <dbReference type="ARBA" id="ARBA00004651"/>
    </source>
</evidence>
<feature type="transmembrane region" description="Helical" evidence="7">
    <location>
        <begin position="259"/>
        <end position="280"/>
    </location>
</feature>
<feature type="transmembrane region" description="Helical" evidence="7">
    <location>
        <begin position="192"/>
        <end position="217"/>
    </location>
</feature>
<dbReference type="CDD" id="cd06173">
    <property type="entry name" value="MFS_MefA_like"/>
    <property type="match status" value="1"/>
</dbReference>
<dbReference type="InterPro" id="IPR036259">
    <property type="entry name" value="MFS_trans_sf"/>
</dbReference>
<comment type="subcellular location">
    <subcellularLocation>
        <location evidence="1">Cell membrane</location>
        <topology evidence="1">Multi-pass membrane protein</topology>
    </subcellularLocation>
</comment>
<keyword evidence="6 7" id="KW-0472">Membrane</keyword>
<dbReference type="AlphaFoldDB" id="A0A402AF13"/>
<dbReference type="RefSeq" id="WP_246035298.1">
    <property type="nucleotide sequence ID" value="NZ_BIFS01000001.1"/>
</dbReference>
<dbReference type="PANTHER" id="PTHR23513:SF9">
    <property type="entry name" value="ENTEROBACTIN EXPORTER ENTS"/>
    <property type="match status" value="1"/>
</dbReference>
<keyword evidence="5 7" id="KW-1133">Transmembrane helix</keyword>
<feature type="transmembrane region" description="Helical" evidence="7">
    <location>
        <begin position="74"/>
        <end position="96"/>
    </location>
</feature>
<dbReference type="GO" id="GO:0005886">
    <property type="term" value="C:plasma membrane"/>
    <property type="evidence" value="ECO:0007669"/>
    <property type="project" value="UniProtKB-SubCell"/>
</dbReference>